<sequence length="955" mass="109770">MTLDGWVVKQGKGGKRSGSAALRKNEEDADSSSSTCSVFTGTKQVTITSTNTSIEVYDPTDRESVDKILLLKDLQLKEQYEMKRAITKSIEYLQEEVTILQRLSKGKKLKVPTEASKGNESVEIDPFQNSECNSETLKLIKFYHIDDHHLFDKKITTRIDQKKKRCLEPARFCKYPWGKYTPSRYTDDPVGGLLQCGLCSKASQMDFVDFMPSTGTFYKGCKKWIEGTNDWNNYASENSWANHHSCEGHKAAVRFLNSRMQNDIRINLESERSASLKAFHQERNRHYFGLVTRSVLHLANMGDAIYGDTTREGKLRSTLKLLSHQSPYIEDFLSVQGKNQTLMTLTHKDHIDFILEQITKQIMKRQYTKLRDCIFACLIADEWSCRYSAKEYVSLSVQCVMNNLSTETIFLGFIPIKSTTAEDVTRAIIDTLRKIDPTFDMKKVVGQTYDGAANMQGKKGGTQAKIRESHCFFALPNHCWNHQIQITIKKYTKGHRLIENVLSYCEILVKLYKYSPKRSEMLVDIKLELRDDVQDGLEPSKFTTAVGKLLGLCVTRWTCRATSLFNYYHGYFAEFKGFVRIMVTRELKSKLKTDQKNEITGMLIKLQDFEFFYGLRVAAELFTIVEKTTVKMQEENLTASKGIQEVNKLLENLEKAKSDDAYDKIWKEVSDDREAINKKISEDNECQSYGIVNCISSPSRAASRVAMRDVNEVALDEEEAAKIYWKEFYVAAFEGVEEDLKRRLENDMLKTLVEMEVILVQLISAPEKEFEIENIVKNYGTGSGKEGAPFGEELTKAAILREMEIVREEWRKLRSDSEEWKKRRPECQDPLCADDVIDMMKDSFKSSKTLSDWKGDAPIIMKMLAIMATIAATSAFAERTFSLARRLKSYLRSQMLNDTFYRLGIIAWYDEKEINSIVDFVRIGNDFITNAHRKGIYGLNFKEEDFIPKQFDKSK</sequence>
<evidence type="ECO:0000256" key="1">
    <source>
        <dbReference type="SAM" id="MobiDB-lite"/>
    </source>
</evidence>
<keyword evidence="3" id="KW-1185">Reference proteome</keyword>
<proteinExistence type="predicted"/>
<dbReference type="InterPro" id="IPR012337">
    <property type="entry name" value="RNaseH-like_sf"/>
</dbReference>
<feature type="region of interest" description="Disordered" evidence="1">
    <location>
        <begin position="10"/>
        <end position="35"/>
    </location>
</feature>
<name>A0AAD3DBA5_9STRA</name>
<gene>
    <name evidence="2" type="ORF">CTEN210_17308</name>
</gene>
<organism evidence="2 3">
    <name type="scientific">Chaetoceros tenuissimus</name>
    <dbReference type="NCBI Taxonomy" id="426638"/>
    <lineage>
        <taxon>Eukaryota</taxon>
        <taxon>Sar</taxon>
        <taxon>Stramenopiles</taxon>
        <taxon>Ochrophyta</taxon>
        <taxon>Bacillariophyta</taxon>
        <taxon>Coscinodiscophyceae</taxon>
        <taxon>Chaetocerotophycidae</taxon>
        <taxon>Chaetocerotales</taxon>
        <taxon>Chaetocerotaceae</taxon>
        <taxon>Chaetoceros</taxon>
    </lineage>
</organism>
<evidence type="ECO:0000313" key="3">
    <source>
        <dbReference type="Proteomes" id="UP001054902"/>
    </source>
</evidence>
<reference evidence="2 3" key="1">
    <citation type="journal article" date="2021" name="Sci. Rep.">
        <title>The genome of the diatom Chaetoceros tenuissimus carries an ancient integrated fragment of an extant virus.</title>
        <authorList>
            <person name="Hongo Y."/>
            <person name="Kimura K."/>
            <person name="Takaki Y."/>
            <person name="Yoshida Y."/>
            <person name="Baba S."/>
            <person name="Kobayashi G."/>
            <person name="Nagasaki K."/>
            <person name="Hano T."/>
            <person name="Tomaru Y."/>
        </authorList>
    </citation>
    <scope>NUCLEOTIDE SEQUENCE [LARGE SCALE GENOMIC DNA]</scope>
    <source>
        <strain evidence="2 3">NIES-3715</strain>
    </source>
</reference>
<evidence type="ECO:0008006" key="4">
    <source>
        <dbReference type="Google" id="ProtNLM"/>
    </source>
</evidence>
<dbReference type="AlphaFoldDB" id="A0AAD3DBA5"/>
<dbReference type="PANTHER" id="PTHR45749">
    <property type="match status" value="1"/>
</dbReference>
<dbReference type="PANTHER" id="PTHR45749:SF21">
    <property type="entry name" value="DUF4371 DOMAIN-CONTAINING PROTEIN"/>
    <property type="match status" value="1"/>
</dbReference>
<dbReference type="EMBL" id="BLLK01000069">
    <property type="protein sequence ID" value="GFH60832.1"/>
    <property type="molecule type" value="Genomic_DNA"/>
</dbReference>
<comment type="caution">
    <text evidence="2">The sequence shown here is derived from an EMBL/GenBank/DDBJ whole genome shotgun (WGS) entry which is preliminary data.</text>
</comment>
<protein>
    <recommendedName>
        <fullName evidence="4">Zinc finger MYM-type 1-like</fullName>
    </recommendedName>
</protein>
<dbReference type="Proteomes" id="UP001054902">
    <property type="component" value="Unassembled WGS sequence"/>
</dbReference>
<dbReference type="SUPFAM" id="SSF53098">
    <property type="entry name" value="Ribonuclease H-like"/>
    <property type="match status" value="1"/>
</dbReference>
<evidence type="ECO:0000313" key="2">
    <source>
        <dbReference type="EMBL" id="GFH60832.1"/>
    </source>
</evidence>
<accession>A0AAD3DBA5</accession>